<dbReference type="AlphaFoldDB" id="A0A1Y2FAY9"/>
<reference evidence="1 2" key="1">
    <citation type="submission" date="2016-07" db="EMBL/GenBank/DDBJ databases">
        <title>Pervasive Adenine N6-methylation of Active Genes in Fungi.</title>
        <authorList>
            <consortium name="DOE Joint Genome Institute"/>
            <person name="Mondo S.J."/>
            <person name="Dannebaum R.O."/>
            <person name="Kuo R.C."/>
            <person name="Labutti K."/>
            <person name="Haridas S."/>
            <person name="Kuo A."/>
            <person name="Salamov A."/>
            <person name="Ahrendt S.R."/>
            <person name="Lipzen A."/>
            <person name="Sullivan W."/>
            <person name="Andreopoulos W.B."/>
            <person name="Clum A."/>
            <person name="Lindquist E."/>
            <person name="Daum C."/>
            <person name="Ramamoorthy G.K."/>
            <person name="Gryganskyi A."/>
            <person name="Culley D."/>
            <person name="Magnuson J.K."/>
            <person name="James T.Y."/>
            <person name="O'Malley M.A."/>
            <person name="Stajich J.E."/>
            <person name="Spatafora J.W."/>
            <person name="Visel A."/>
            <person name="Grigoriev I.V."/>
        </authorList>
    </citation>
    <scope>NUCLEOTIDE SEQUENCE [LARGE SCALE GENOMIC DNA]</scope>
    <source>
        <strain evidence="1 2">12-1054</strain>
    </source>
</reference>
<evidence type="ECO:0000313" key="1">
    <source>
        <dbReference type="EMBL" id="ORY80797.1"/>
    </source>
</evidence>
<protein>
    <submittedName>
        <fullName evidence="1">Uncharacterized protein</fullName>
    </submittedName>
</protein>
<dbReference type="EMBL" id="MCFI01000012">
    <property type="protein sequence ID" value="ORY80797.1"/>
    <property type="molecule type" value="Genomic_DNA"/>
</dbReference>
<sequence>MIMTRRNVSIDPRRLICGYICCSSTHVDAMFRARGPIFRGHSYNRNRHRDGNHS</sequence>
<organism evidence="1 2">
    <name type="scientific">Protomyces lactucae-debilis</name>
    <dbReference type="NCBI Taxonomy" id="2754530"/>
    <lineage>
        <taxon>Eukaryota</taxon>
        <taxon>Fungi</taxon>
        <taxon>Dikarya</taxon>
        <taxon>Ascomycota</taxon>
        <taxon>Taphrinomycotina</taxon>
        <taxon>Taphrinomycetes</taxon>
        <taxon>Taphrinales</taxon>
        <taxon>Protomycetaceae</taxon>
        <taxon>Protomyces</taxon>
    </lineage>
</organism>
<dbReference type="Proteomes" id="UP000193685">
    <property type="component" value="Unassembled WGS sequence"/>
</dbReference>
<name>A0A1Y2FAY9_PROLT</name>
<accession>A0A1Y2FAY9</accession>
<evidence type="ECO:0000313" key="2">
    <source>
        <dbReference type="Proteomes" id="UP000193685"/>
    </source>
</evidence>
<keyword evidence="2" id="KW-1185">Reference proteome</keyword>
<comment type="caution">
    <text evidence="1">The sequence shown here is derived from an EMBL/GenBank/DDBJ whole genome shotgun (WGS) entry which is preliminary data.</text>
</comment>
<dbReference type="RefSeq" id="XP_040724442.1">
    <property type="nucleotide sequence ID" value="XM_040869514.1"/>
</dbReference>
<gene>
    <name evidence="1" type="ORF">BCR37DRAFT_380537</name>
</gene>
<proteinExistence type="predicted"/>
<dbReference type="GeneID" id="63786113"/>